<evidence type="ECO:0000256" key="2">
    <source>
        <dbReference type="ARBA" id="ARBA00022803"/>
    </source>
</evidence>
<evidence type="ECO:0000256" key="1">
    <source>
        <dbReference type="ARBA" id="ARBA00022737"/>
    </source>
</evidence>
<dbReference type="GO" id="GO:0006335">
    <property type="term" value="P:DNA replication-dependent chromatin assembly"/>
    <property type="evidence" value="ECO:0007669"/>
    <property type="project" value="TreeGrafter"/>
</dbReference>
<dbReference type="PANTHER" id="PTHR15081:SF1">
    <property type="entry name" value="NUCLEAR AUTOANTIGENIC SPERM PROTEIN"/>
    <property type="match status" value="1"/>
</dbReference>
<organism evidence="5 6">
    <name type="scientific">Aphanomyces euteiches</name>
    <dbReference type="NCBI Taxonomy" id="100861"/>
    <lineage>
        <taxon>Eukaryota</taxon>
        <taxon>Sar</taxon>
        <taxon>Stramenopiles</taxon>
        <taxon>Oomycota</taxon>
        <taxon>Saprolegniomycetes</taxon>
        <taxon>Saprolegniales</taxon>
        <taxon>Verrucalvaceae</taxon>
        <taxon>Aphanomyces</taxon>
    </lineage>
</organism>
<dbReference type="Pfam" id="PF10516">
    <property type="entry name" value="SHNi-TPR"/>
    <property type="match status" value="1"/>
</dbReference>
<dbReference type="GO" id="GO:0042393">
    <property type="term" value="F:histone binding"/>
    <property type="evidence" value="ECO:0007669"/>
    <property type="project" value="TreeGrafter"/>
</dbReference>
<feature type="compositionally biased region" description="Low complexity" evidence="3">
    <location>
        <begin position="345"/>
        <end position="357"/>
    </location>
</feature>
<dbReference type="GO" id="GO:0005654">
    <property type="term" value="C:nucleoplasm"/>
    <property type="evidence" value="ECO:0007669"/>
    <property type="project" value="TreeGrafter"/>
</dbReference>
<dbReference type="Proteomes" id="UP000481153">
    <property type="component" value="Unassembled WGS sequence"/>
</dbReference>
<dbReference type="InterPro" id="IPR051730">
    <property type="entry name" value="NASP-like"/>
</dbReference>
<dbReference type="InterPro" id="IPR011990">
    <property type="entry name" value="TPR-like_helical_dom_sf"/>
</dbReference>
<dbReference type="VEuPathDB" id="FungiDB:AeMF1_009382"/>
<dbReference type="AlphaFoldDB" id="A0A6G0XPR3"/>
<dbReference type="PANTHER" id="PTHR15081">
    <property type="entry name" value="NUCLEAR AUTOANTIGENIC SPERM PROTEIN NASP -RELATED"/>
    <property type="match status" value="1"/>
</dbReference>
<dbReference type="EMBL" id="VJMJ01000027">
    <property type="protein sequence ID" value="KAF0742483.1"/>
    <property type="molecule type" value="Genomic_DNA"/>
</dbReference>
<accession>A0A6G0XPR3</accession>
<proteinExistence type="predicted"/>
<feature type="domain" description="Tetratricopeptide SHNi-TPR" evidence="4">
    <location>
        <begin position="123"/>
        <end position="155"/>
    </location>
</feature>
<protein>
    <recommendedName>
        <fullName evidence="4">Tetratricopeptide SHNi-TPR domain-containing protein</fullName>
    </recommendedName>
</protein>
<dbReference type="SUPFAM" id="SSF48452">
    <property type="entry name" value="TPR-like"/>
    <property type="match status" value="1"/>
</dbReference>
<feature type="region of interest" description="Disordered" evidence="3">
    <location>
        <begin position="345"/>
        <end position="387"/>
    </location>
</feature>
<dbReference type="InterPro" id="IPR019544">
    <property type="entry name" value="Tetratricopeptide_SHNi-TPR_dom"/>
</dbReference>
<gene>
    <name evidence="5" type="ORF">Ae201684_002578</name>
</gene>
<feature type="compositionally biased region" description="Low complexity" evidence="3">
    <location>
        <begin position="368"/>
        <end position="387"/>
    </location>
</feature>
<comment type="caution">
    <text evidence="5">The sequence shown here is derived from an EMBL/GenBank/DDBJ whole genome shotgun (WGS) entry which is preliminary data.</text>
</comment>
<keyword evidence="6" id="KW-1185">Reference proteome</keyword>
<sequence length="407" mass="45473">MDGLEETLKDPRFTRGVTLLKEKRYEEAVAHFEDLLRTMVETENNGDTLRVAPVYYEYGNALLSYAEATRDVFGGNEPTKAEDGEEEEENDLEVAWEMLEVARVLLSKHEGEDPRIDKELARVYMRLGDLSMESDLFPQARVDYEKSLVLQQKHLIPFEMDTTAFADIYCCLAITCIYESSKQTPVAEDDAAVAAEEETKVEEAPKMTQAEMELAGLKYYVQAGQVMIDNIYRQSEFCSEIVQEFVKTHIPLPLSKAPKPPVSKGKGKAKAESAEDMVLDYHGEYDQMRKHFLAKVTAGREDKEPNSTDDTRLLDDQEKKILEYLEIYTEVKEKVDGLRESYTTTHAAPPAGAPVTTIGFGQPPAPEKPATTTTAEATTEATPAPAANAVNVLPVTKKRKITPTTAE</sequence>
<dbReference type="GO" id="GO:0034080">
    <property type="term" value="P:CENP-A containing chromatin assembly"/>
    <property type="evidence" value="ECO:0007669"/>
    <property type="project" value="TreeGrafter"/>
</dbReference>
<dbReference type="Gene3D" id="1.25.40.10">
    <property type="entry name" value="Tetratricopeptide repeat domain"/>
    <property type="match status" value="1"/>
</dbReference>
<evidence type="ECO:0000259" key="4">
    <source>
        <dbReference type="Pfam" id="PF10516"/>
    </source>
</evidence>
<evidence type="ECO:0000313" key="6">
    <source>
        <dbReference type="Proteomes" id="UP000481153"/>
    </source>
</evidence>
<keyword evidence="1" id="KW-0677">Repeat</keyword>
<reference evidence="5 6" key="1">
    <citation type="submission" date="2019-07" db="EMBL/GenBank/DDBJ databases">
        <title>Genomics analysis of Aphanomyces spp. identifies a new class of oomycete effector associated with host adaptation.</title>
        <authorList>
            <person name="Gaulin E."/>
        </authorList>
    </citation>
    <scope>NUCLEOTIDE SEQUENCE [LARGE SCALE GENOMIC DNA]</scope>
    <source>
        <strain evidence="5 6">ATCC 201684</strain>
    </source>
</reference>
<keyword evidence="2" id="KW-0802">TPR repeat</keyword>
<evidence type="ECO:0000256" key="3">
    <source>
        <dbReference type="SAM" id="MobiDB-lite"/>
    </source>
</evidence>
<name>A0A6G0XPR3_9STRA</name>
<evidence type="ECO:0000313" key="5">
    <source>
        <dbReference type="EMBL" id="KAF0742483.1"/>
    </source>
</evidence>